<gene>
    <name evidence="2" type="ORF">ACFS5N_06060</name>
</gene>
<keyword evidence="3" id="KW-1185">Reference proteome</keyword>
<proteinExistence type="predicted"/>
<dbReference type="Pfam" id="PF12697">
    <property type="entry name" value="Abhydrolase_6"/>
    <property type="match status" value="1"/>
</dbReference>
<evidence type="ECO:0000313" key="3">
    <source>
        <dbReference type="Proteomes" id="UP001597557"/>
    </source>
</evidence>
<dbReference type="PANTHER" id="PTHR43433:SF5">
    <property type="entry name" value="AB HYDROLASE-1 DOMAIN-CONTAINING PROTEIN"/>
    <property type="match status" value="1"/>
</dbReference>
<dbReference type="SUPFAM" id="SSF53474">
    <property type="entry name" value="alpha/beta-Hydrolases"/>
    <property type="match status" value="1"/>
</dbReference>
<sequence>MNELTGFTTATLQADDGTVIGYRQIGQGAGLLMVHGGMQSSLSFTILARALSADFTVYVVDRRGRGLSGAYGESDDRLTEANDLLALIKTKAISYIFGLSSGAILTLQAALLEPSIQKIALYEPPIPLQQPWYKKLNSSYSGAMSEANLGRAFAAILKGTGDTSWFTRLPYVVLTPAFNLMMKGETTVRNLVPTFAHDLIILQGSEQLVEQSQNLSAEVLLMQGAQSQRFLTAIIAHLKKVLPQARLVTFKRQGHLAADNSGDPVQVAAELKRFFS</sequence>
<comment type="caution">
    <text evidence="2">The sequence shown here is derived from an EMBL/GenBank/DDBJ whole genome shotgun (WGS) entry which is preliminary data.</text>
</comment>
<name>A0ABW5Y9M9_9SPHI</name>
<organism evidence="2 3">
    <name type="scientific">Mucilaginibacter ximonensis</name>
    <dbReference type="NCBI Taxonomy" id="538021"/>
    <lineage>
        <taxon>Bacteria</taxon>
        <taxon>Pseudomonadati</taxon>
        <taxon>Bacteroidota</taxon>
        <taxon>Sphingobacteriia</taxon>
        <taxon>Sphingobacteriales</taxon>
        <taxon>Sphingobacteriaceae</taxon>
        <taxon>Mucilaginibacter</taxon>
    </lineage>
</organism>
<protein>
    <submittedName>
        <fullName evidence="2">Alpha/beta fold hydrolase</fullName>
    </submittedName>
</protein>
<dbReference type="InterPro" id="IPR000073">
    <property type="entry name" value="AB_hydrolase_1"/>
</dbReference>
<keyword evidence="2" id="KW-0378">Hydrolase</keyword>
<dbReference type="Proteomes" id="UP001597557">
    <property type="component" value="Unassembled WGS sequence"/>
</dbReference>
<dbReference type="GO" id="GO:0016787">
    <property type="term" value="F:hydrolase activity"/>
    <property type="evidence" value="ECO:0007669"/>
    <property type="project" value="UniProtKB-KW"/>
</dbReference>
<evidence type="ECO:0000259" key="1">
    <source>
        <dbReference type="Pfam" id="PF12697"/>
    </source>
</evidence>
<reference evidence="3" key="1">
    <citation type="journal article" date="2019" name="Int. J. Syst. Evol. Microbiol.">
        <title>The Global Catalogue of Microorganisms (GCM) 10K type strain sequencing project: providing services to taxonomists for standard genome sequencing and annotation.</title>
        <authorList>
            <consortium name="The Broad Institute Genomics Platform"/>
            <consortium name="The Broad Institute Genome Sequencing Center for Infectious Disease"/>
            <person name="Wu L."/>
            <person name="Ma J."/>
        </authorList>
    </citation>
    <scope>NUCLEOTIDE SEQUENCE [LARGE SCALE GENOMIC DNA]</scope>
    <source>
        <strain evidence="3">KCTC 22437</strain>
    </source>
</reference>
<dbReference type="PANTHER" id="PTHR43433">
    <property type="entry name" value="HYDROLASE, ALPHA/BETA FOLD FAMILY PROTEIN"/>
    <property type="match status" value="1"/>
</dbReference>
<feature type="domain" description="AB hydrolase-1" evidence="1">
    <location>
        <begin position="31"/>
        <end position="269"/>
    </location>
</feature>
<evidence type="ECO:0000313" key="2">
    <source>
        <dbReference type="EMBL" id="MFD2872022.1"/>
    </source>
</evidence>
<dbReference type="RefSeq" id="WP_377183277.1">
    <property type="nucleotide sequence ID" value="NZ_JBHUPD010000001.1"/>
</dbReference>
<dbReference type="InterPro" id="IPR029058">
    <property type="entry name" value="AB_hydrolase_fold"/>
</dbReference>
<dbReference type="EMBL" id="JBHUPD010000001">
    <property type="protein sequence ID" value="MFD2872022.1"/>
    <property type="molecule type" value="Genomic_DNA"/>
</dbReference>
<dbReference type="Gene3D" id="3.40.50.1820">
    <property type="entry name" value="alpha/beta hydrolase"/>
    <property type="match status" value="1"/>
</dbReference>
<accession>A0ABW5Y9M9</accession>
<dbReference type="InterPro" id="IPR050471">
    <property type="entry name" value="AB_hydrolase"/>
</dbReference>